<dbReference type="RefSeq" id="XP_013792476.1">
    <property type="nucleotide sequence ID" value="XM_013937022.2"/>
</dbReference>
<evidence type="ECO:0000313" key="2">
    <source>
        <dbReference type="Proteomes" id="UP000694941"/>
    </source>
</evidence>
<reference evidence="3" key="1">
    <citation type="submission" date="2025-08" db="UniProtKB">
        <authorList>
            <consortium name="RefSeq"/>
        </authorList>
    </citation>
    <scope>IDENTIFICATION</scope>
    <source>
        <tissue evidence="3">Muscle</tissue>
    </source>
</reference>
<evidence type="ECO:0000313" key="3">
    <source>
        <dbReference type="RefSeq" id="XP_013792476.1"/>
    </source>
</evidence>
<gene>
    <name evidence="3" type="primary">LOC106476364</name>
</gene>
<name>A0ABM1C186_LIMPO</name>
<dbReference type="GeneID" id="106476364"/>
<organism evidence="2 3">
    <name type="scientific">Limulus polyphemus</name>
    <name type="common">Atlantic horseshoe crab</name>
    <dbReference type="NCBI Taxonomy" id="6850"/>
    <lineage>
        <taxon>Eukaryota</taxon>
        <taxon>Metazoa</taxon>
        <taxon>Ecdysozoa</taxon>
        <taxon>Arthropoda</taxon>
        <taxon>Chelicerata</taxon>
        <taxon>Merostomata</taxon>
        <taxon>Xiphosura</taxon>
        <taxon>Limulidae</taxon>
        <taxon>Limulus</taxon>
    </lineage>
</organism>
<dbReference type="SUPFAM" id="SSF49329">
    <property type="entry name" value="Cu,Zn superoxide dismutase-like"/>
    <property type="match status" value="2"/>
</dbReference>
<sequence length="512" mass="56661">MTSVHGLLSSGLDGLVVSSNLSLSGPNGLMGRTLVLKDKDNGRVVCAPIQPTTRVLTFQALLHTPVAGEVAFRQSEQDTGLFSRLYYVDNTRRDTLHKWTVVPGGESDTLQDFYDNEISRCANLKTRASLIEGSHLLSVGKEPTDVHSISYFLLQNLLLLHTQHRGLYFVLYSAEDVSKIIACAPLSLVEPKVAKAEFQEDGLGEVVFQQDSPYDPTILTVNLKNLQQRAYSYGINNLPMVVRWDNAHIQCRDIKGDIYNPFRLDPEEVPEPGKGTVDQYAVGDLSGKHGTLHNRKEILLHERDSSLTLFGIRSIIGRALAIFYPDGKPLACVNIELTGKSITTAYTTFDYPIQGQLIFKQDASNPLSDTSIYVELSHPSGSQGRKTFNHLWHVHIYSIKPDQHYSSTSCAVAGTHYNPFNVSNTGIYACHCSGRGPSRCEMGDSSGKFGPLDIPVYSYRQDGTVEIARYFFTDPYLSLSGPNTIVGRSVVVHLPDFSTSRMACSNIVEHQK</sequence>
<keyword evidence="2" id="KW-1185">Reference proteome</keyword>
<dbReference type="Proteomes" id="UP000694941">
    <property type="component" value="Unplaced"/>
</dbReference>
<dbReference type="InterPro" id="IPR036423">
    <property type="entry name" value="SOD-like_Cu/Zn_dom_sf"/>
</dbReference>
<protein>
    <submittedName>
        <fullName evidence="3">Uncharacterized protein LOC106476364</fullName>
    </submittedName>
</protein>
<evidence type="ECO:0000259" key="1">
    <source>
        <dbReference type="Pfam" id="PF00080"/>
    </source>
</evidence>
<dbReference type="Pfam" id="PF00080">
    <property type="entry name" value="Sod_Cu"/>
    <property type="match status" value="1"/>
</dbReference>
<dbReference type="Gene3D" id="2.60.40.200">
    <property type="entry name" value="Superoxide dismutase, copper/zinc binding domain"/>
    <property type="match status" value="3"/>
</dbReference>
<proteinExistence type="predicted"/>
<accession>A0ABM1C186</accession>
<dbReference type="InterPro" id="IPR001424">
    <property type="entry name" value="SOD_Cu_Zn_dom"/>
</dbReference>
<dbReference type="InterPro" id="IPR053257">
    <property type="entry name" value="Cu-only_SOD"/>
</dbReference>
<dbReference type="PANTHER" id="PTHR20910:SF1">
    <property type="entry name" value="SUPEROXIDE DISMUTASE COPPER_ZINC BINDING DOMAIN-CONTAINING PROTEIN"/>
    <property type="match status" value="1"/>
</dbReference>
<dbReference type="PANTHER" id="PTHR20910">
    <property type="entry name" value="AGAP001623-PA"/>
    <property type="match status" value="1"/>
</dbReference>
<feature type="domain" description="Superoxide dismutase copper/zinc binding" evidence="1">
    <location>
        <begin position="384"/>
        <end position="495"/>
    </location>
</feature>